<dbReference type="EMBL" id="PGFD01000001">
    <property type="protein sequence ID" value="PJJ68142.1"/>
    <property type="molecule type" value="Genomic_DNA"/>
</dbReference>
<keyword evidence="2" id="KW-1185">Reference proteome</keyword>
<evidence type="ECO:0000313" key="2">
    <source>
        <dbReference type="Proteomes" id="UP000228740"/>
    </source>
</evidence>
<organism evidence="1 2">
    <name type="scientific">Chryseobacterium geocarposphaerae</name>
    <dbReference type="NCBI Taxonomy" id="1416776"/>
    <lineage>
        <taxon>Bacteria</taxon>
        <taxon>Pseudomonadati</taxon>
        <taxon>Bacteroidota</taxon>
        <taxon>Flavobacteriia</taxon>
        <taxon>Flavobacteriales</taxon>
        <taxon>Weeksellaceae</taxon>
        <taxon>Chryseobacterium group</taxon>
        <taxon>Chryseobacterium</taxon>
    </lineage>
</organism>
<protein>
    <submittedName>
        <fullName evidence="1">Uncharacterized protein</fullName>
    </submittedName>
</protein>
<dbReference type="Proteomes" id="UP000228740">
    <property type="component" value="Unassembled WGS sequence"/>
</dbReference>
<accession>A0A2M9CBJ4</accession>
<name>A0A2M9CBJ4_9FLAO</name>
<dbReference type="AlphaFoldDB" id="A0A2M9CBJ4"/>
<reference evidence="1 2" key="1">
    <citation type="submission" date="2017-11" db="EMBL/GenBank/DDBJ databases">
        <title>Genomic Encyclopedia of Archaeal and Bacterial Type Strains, Phase II (KMG-II): From Individual Species to Whole Genera.</title>
        <authorList>
            <person name="Goeker M."/>
        </authorList>
    </citation>
    <scope>NUCLEOTIDE SEQUENCE [LARGE SCALE GENOMIC DNA]</scope>
    <source>
        <strain evidence="1 2">DSM 27617</strain>
    </source>
</reference>
<dbReference type="RefSeq" id="WP_100376784.1">
    <property type="nucleotide sequence ID" value="NZ_PGFD01000001.1"/>
</dbReference>
<gene>
    <name evidence="1" type="ORF">CLV73_2177</name>
</gene>
<comment type="caution">
    <text evidence="1">The sequence shown here is derived from an EMBL/GenBank/DDBJ whole genome shotgun (WGS) entry which is preliminary data.</text>
</comment>
<evidence type="ECO:0000313" key="1">
    <source>
        <dbReference type="EMBL" id="PJJ68142.1"/>
    </source>
</evidence>
<sequence length="241" mass="28557">MPPELKNRIVVNENSYNSKKPVVTKSRPEQKYWSFSFKYFREIEYFGVGDKNASWFISVLDKLKDMCNYDIDSFLANATIKQASRYHKINWEQKNIPLAREDFNWIDKSIIQNDDEFPFVQFQISKSLGRVVGFWYESIFYIVILDPMHNIQPAKSYNYAVDKTKIADNDYTSLLMDIDKIRRISCNHDCNIYKELCLIPTKMNTSNFYYFSLEDDYYAEFTEKIKDKSITELIELGIASL</sequence>
<dbReference type="OrthoDB" id="8447461at2"/>
<proteinExistence type="predicted"/>